<dbReference type="SUPFAM" id="SSF57535">
    <property type="entry name" value="Complement control module/SCR domain"/>
    <property type="match status" value="11"/>
</dbReference>
<evidence type="ECO:0000256" key="2">
    <source>
        <dbReference type="ARBA" id="ARBA00022723"/>
    </source>
</evidence>
<feature type="chain" id="PRO_5012664241" evidence="10">
    <location>
        <begin position="21"/>
        <end position="1072"/>
    </location>
</feature>
<gene>
    <name evidence="13" type="ORF">BV898_05660</name>
</gene>
<evidence type="ECO:0000256" key="10">
    <source>
        <dbReference type="SAM" id="SignalP"/>
    </source>
</evidence>
<keyword evidence="2" id="KW-0479">Metal-binding</keyword>
<sequence>MPWIIFIPVLISIFIDNCRASYCGFPGTPANSRVEFSTESLTTGTFAVYSCDDGYRLLGARSRYCLDEGRWSGSQPVCVVNVALNKPVNSSSAQPGGLAEHGNDGNVDNRHRKQFCMETEREALPWWRVDLLASYEVYGVLIHGNADSDTTEQVSNLQIRVGNSTNPAENKLCAWLPDVLDPNSPKEILCAVPVRGRYVSIHAGSPESASILTFCEAQVFSSQEPPTSRCPVHSAQTYVFQRQCYDLHIEAKTGVTRATKNCQDNGGNLVTRVTPFLQQFMTETFRRLEMSKVLPRTSATAVWIGMTRSPGNQPWTWRWSNNGTVNDTFWADGQPNEFDARGQVCVALASELDYKWKDLLCSEDANWICQYDPVTCGSPDVRSNSSVSAKSTALKVGDFVDYHCELGSQMLGSSNRTCLRDGSWAPEAPGCRYVDCGEPPKVRDSVQFFLQQRTTFGAEAEYACVGNLSLIGNSRTQCGGTGWSGVPPECRYVNCGFLPPISYGAALLIDSGTFYKARGRYECVGNYTLIGSAMLTCAEDSLWNNTIPYCRLKECPLPAALLNGNILGGNYSLGQELTYVCNEGFYLTKDFPSVRLCQMDQHWSTDPPSCIPIDCGMPEGLPNGTFSLLNEGTTYNKSVLYGCESNFALVGDQQRFCTLSATWSGSTPKCVVAYCSAPELQENELLTTKNFSVGSTALIGCQTGYRVQGYQNYTCHPDGYWIGSRPFCHFLDCGKPPAVKDGTYRAGGPQSGLGSIVTYSCDTNTTLFGDPVIYCTEQEIWSGYPPTCVGCGEPELINKALVKGNDYSINSTVDYTCEPGYRLEGPSRRTCLLPGNWSSPSPVCQEIFCPLPAAPVNGSLTARKPVKIGSSVGFLCNAGNALQGRPSLICKIDGSWDGAPPSCRFVYCGKPPEARYGRTGYNGTVYGSFAKYTCKDSYFLHGRAEIFCTETGKWEAAPECKTTPPEEKPPALLQDDEAANGIPRRAAENLTASNSGSSQLGMGIGIAIACLLVVLCFAGSVIWIRLRGRKAHSADLPVTRTTYVDPNFTFKPKAHVQVTKAYVNDAFDSTAL</sequence>
<dbReference type="GO" id="GO:0046872">
    <property type="term" value="F:metal ion binding"/>
    <property type="evidence" value="ECO:0007669"/>
    <property type="project" value="UniProtKB-KW"/>
</dbReference>
<keyword evidence="6 8" id="KW-1015">Disulfide bond</keyword>
<proteinExistence type="predicted"/>
<feature type="domain" description="Sushi" evidence="12">
    <location>
        <begin position="553"/>
        <end position="612"/>
    </location>
</feature>
<feature type="disulfide bond" evidence="8">
    <location>
        <begin position="51"/>
        <end position="78"/>
    </location>
</feature>
<feature type="domain" description="Sushi" evidence="12">
    <location>
        <begin position="673"/>
        <end position="730"/>
    </location>
</feature>
<dbReference type="InterPro" id="IPR035976">
    <property type="entry name" value="Sushi/SCR/CCP_sf"/>
</dbReference>
<evidence type="ECO:0000256" key="1">
    <source>
        <dbReference type="ARBA" id="ARBA00022659"/>
    </source>
</evidence>
<evidence type="ECO:0000313" key="13">
    <source>
        <dbReference type="EMBL" id="OQV20373.1"/>
    </source>
</evidence>
<feature type="disulfide bond" evidence="8">
    <location>
        <begin position="817"/>
        <end position="844"/>
    </location>
</feature>
<keyword evidence="9" id="KW-1133">Transmembrane helix</keyword>
<comment type="caution">
    <text evidence="8">Lacks conserved residue(s) required for the propagation of feature annotation.</text>
</comment>
<feature type="domain" description="Sushi" evidence="12">
    <location>
        <begin position="847"/>
        <end position="905"/>
    </location>
</feature>
<dbReference type="Pfam" id="PF00084">
    <property type="entry name" value="Sushi"/>
    <property type="match status" value="11"/>
</dbReference>
<evidence type="ECO:0000256" key="4">
    <source>
        <dbReference type="ARBA" id="ARBA00022737"/>
    </source>
</evidence>
<dbReference type="SUPFAM" id="SSF56436">
    <property type="entry name" value="C-type lectin-like"/>
    <property type="match status" value="1"/>
</dbReference>
<dbReference type="SUPFAM" id="SSF49785">
    <property type="entry name" value="Galactose-binding domain-like"/>
    <property type="match status" value="1"/>
</dbReference>
<feature type="disulfide bond" evidence="8">
    <location>
        <begin position="643"/>
        <end position="670"/>
    </location>
</feature>
<dbReference type="PROSITE" id="PS50041">
    <property type="entry name" value="C_TYPE_LECTIN_2"/>
    <property type="match status" value="1"/>
</dbReference>
<feature type="domain" description="Sushi" evidence="12">
    <location>
        <begin position="374"/>
        <end position="433"/>
    </location>
</feature>
<keyword evidence="4" id="KW-0677">Repeat</keyword>
<comment type="caution">
    <text evidence="13">The sequence shown here is derived from an EMBL/GenBank/DDBJ whole genome shotgun (WGS) entry which is preliminary data.</text>
</comment>
<dbReference type="InterPro" id="IPR006585">
    <property type="entry name" value="FTP1"/>
</dbReference>
<dbReference type="OrthoDB" id="406096at2759"/>
<feature type="transmembrane region" description="Helical" evidence="9">
    <location>
        <begin position="1000"/>
        <end position="1024"/>
    </location>
</feature>
<keyword evidence="1 8" id="KW-0768">Sushi</keyword>
<keyword evidence="9" id="KW-0472">Membrane</keyword>
<dbReference type="Gene3D" id="2.10.70.10">
    <property type="entry name" value="Complement Module, domain 1"/>
    <property type="match status" value="11"/>
</dbReference>
<feature type="domain" description="C-type lectin" evidence="11">
    <location>
        <begin position="240"/>
        <end position="370"/>
    </location>
</feature>
<evidence type="ECO:0000259" key="11">
    <source>
        <dbReference type="PROSITE" id="PS50041"/>
    </source>
</evidence>
<dbReference type="InterPro" id="IPR016186">
    <property type="entry name" value="C-type_lectin-like/link_sf"/>
</dbReference>
<keyword evidence="7" id="KW-0325">Glycoprotein</keyword>
<keyword evidence="9" id="KW-0812">Transmembrane</keyword>
<dbReference type="AlphaFoldDB" id="A0A1W0WYV7"/>
<evidence type="ECO:0000256" key="3">
    <source>
        <dbReference type="ARBA" id="ARBA00022729"/>
    </source>
</evidence>
<feature type="domain" description="Sushi" evidence="12">
    <location>
        <begin position="493"/>
        <end position="552"/>
    </location>
</feature>
<evidence type="ECO:0000256" key="9">
    <source>
        <dbReference type="SAM" id="Phobius"/>
    </source>
</evidence>
<dbReference type="PANTHER" id="PTHR19325">
    <property type="entry name" value="COMPLEMENT COMPONENT-RELATED SUSHI DOMAIN-CONTAINING"/>
    <property type="match status" value="1"/>
</dbReference>
<feature type="domain" description="Sushi" evidence="12">
    <location>
        <begin position="731"/>
        <end position="788"/>
    </location>
</feature>
<evidence type="ECO:0000256" key="8">
    <source>
        <dbReference type="PROSITE-ProRule" id="PRU00302"/>
    </source>
</evidence>
<dbReference type="EMBL" id="MTYJ01000031">
    <property type="protein sequence ID" value="OQV20373.1"/>
    <property type="molecule type" value="Genomic_DNA"/>
</dbReference>
<dbReference type="SMART" id="SM00034">
    <property type="entry name" value="CLECT"/>
    <property type="match status" value="1"/>
</dbReference>
<dbReference type="InterPro" id="IPR000436">
    <property type="entry name" value="Sushi_SCR_CCP_dom"/>
</dbReference>
<feature type="domain" description="Sushi" evidence="12">
    <location>
        <begin position="21"/>
        <end position="80"/>
    </location>
</feature>
<dbReference type="CDD" id="cd00037">
    <property type="entry name" value="CLECT"/>
    <property type="match status" value="1"/>
</dbReference>
<dbReference type="PANTHER" id="PTHR19325:SF575">
    <property type="entry name" value="LOCOMOTION-RELATED PROTEIN HIKARU GENKI"/>
    <property type="match status" value="1"/>
</dbReference>
<dbReference type="Pfam" id="PF00059">
    <property type="entry name" value="Lectin_C"/>
    <property type="match status" value="1"/>
</dbReference>
<name>A0A1W0WYV7_HYPEX</name>
<evidence type="ECO:0000259" key="12">
    <source>
        <dbReference type="PROSITE" id="PS50923"/>
    </source>
</evidence>
<feature type="disulfide bond" evidence="8">
    <location>
        <begin position="761"/>
        <end position="788"/>
    </location>
</feature>
<reference evidence="14" key="1">
    <citation type="submission" date="2017-01" db="EMBL/GenBank/DDBJ databases">
        <title>Comparative genomics of anhydrobiosis in the tardigrade Hypsibius dujardini.</title>
        <authorList>
            <person name="Yoshida Y."/>
            <person name="Koutsovoulos G."/>
            <person name="Laetsch D."/>
            <person name="Stevens L."/>
            <person name="Kumar S."/>
            <person name="Horikawa D."/>
            <person name="Ishino K."/>
            <person name="Komine S."/>
            <person name="Tomita M."/>
            <person name="Blaxter M."/>
            <person name="Arakawa K."/>
        </authorList>
    </citation>
    <scope>NUCLEOTIDE SEQUENCE [LARGE SCALE GENOMIC DNA]</scope>
    <source>
        <strain evidence="14">Z151</strain>
    </source>
</reference>
<dbReference type="PROSITE" id="PS50923">
    <property type="entry name" value="SUSHI"/>
    <property type="match status" value="11"/>
</dbReference>
<dbReference type="SMART" id="SM00607">
    <property type="entry name" value="FTP"/>
    <property type="match status" value="1"/>
</dbReference>
<feature type="signal peptide" evidence="10">
    <location>
        <begin position="1"/>
        <end position="20"/>
    </location>
</feature>
<evidence type="ECO:0000256" key="5">
    <source>
        <dbReference type="ARBA" id="ARBA00022837"/>
    </source>
</evidence>
<keyword evidence="3 10" id="KW-0732">Signal</keyword>
<feature type="disulfide bond" evidence="8">
    <location>
        <begin position="404"/>
        <end position="431"/>
    </location>
</feature>
<dbReference type="InterPro" id="IPR050350">
    <property type="entry name" value="Compl-Cell_Adhes-Reg"/>
</dbReference>
<evidence type="ECO:0000256" key="6">
    <source>
        <dbReference type="ARBA" id="ARBA00023157"/>
    </source>
</evidence>
<dbReference type="InterPro" id="IPR001304">
    <property type="entry name" value="C-type_lectin-like"/>
</dbReference>
<dbReference type="Gene3D" id="3.10.100.10">
    <property type="entry name" value="Mannose-Binding Protein A, subunit A"/>
    <property type="match status" value="1"/>
</dbReference>
<feature type="domain" description="Sushi" evidence="12">
    <location>
        <begin position="613"/>
        <end position="672"/>
    </location>
</feature>
<feature type="disulfide bond" evidence="8">
    <location>
        <begin position="876"/>
        <end position="903"/>
    </location>
</feature>
<dbReference type="SMART" id="SM00032">
    <property type="entry name" value="CCP"/>
    <property type="match status" value="11"/>
</dbReference>
<dbReference type="Gene3D" id="2.60.120.260">
    <property type="entry name" value="Galactose-binding domain-like"/>
    <property type="match status" value="1"/>
</dbReference>
<dbReference type="Pfam" id="PF22633">
    <property type="entry name" value="F5_F8_type_C_2"/>
    <property type="match status" value="1"/>
</dbReference>
<accession>A0A1W0WYV7</accession>
<dbReference type="Proteomes" id="UP000192578">
    <property type="component" value="Unassembled WGS sequence"/>
</dbReference>
<dbReference type="InterPro" id="IPR008979">
    <property type="entry name" value="Galactose-bd-like_sf"/>
</dbReference>
<feature type="disulfide bond" evidence="8">
    <location>
        <begin position="701"/>
        <end position="728"/>
    </location>
</feature>
<feature type="domain" description="Sushi" evidence="12">
    <location>
        <begin position="434"/>
        <end position="492"/>
    </location>
</feature>
<dbReference type="CDD" id="cd00033">
    <property type="entry name" value="CCP"/>
    <property type="match status" value="11"/>
</dbReference>
<evidence type="ECO:0000256" key="7">
    <source>
        <dbReference type="ARBA" id="ARBA00023180"/>
    </source>
</evidence>
<evidence type="ECO:0000313" key="14">
    <source>
        <dbReference type="Proteomes" id="UP000192578"/>
    </source>
</evidence>
<keyword evidence="14" id="KW-1185">Reference proteome</keyword>
<protein>
    <submittedName>
        <fullName evidence="13">Sushi, von Willebrand factor type A, EGF and pentraxin domain-containing protein 1</fullName>
    </submittedName>
</protein>
<feature type="disulfide bond" evidence="8">
    <location>
        <begin position="523"/>
        <end position="550"/>
    </location>
</feature>
<feature type="domain" description="Sushi" evidence="12">
    <location>
        <begin position="906"/>
        <end position="962"/>
    </location>
</feature>
<keyword evidence="5" id="KW-0106">Calcium</keyword>
<dbReference type="InterPro" id="IPR016187">
    <property type="entry name" value="CTDL_fold"/>
</dbReference>
<feature type="domain" description="Sushi" evidence="12">
    <location>
        <begin position="789"/>
        <end position="846"/>
    </location>
</feature>
<organism evidence="13 14">
    <name type="scientific">Hypsibius exemplaris</name>
    <name type="common">Freshwater tardigrade</name>
    <dbReference type="NCBI Taxonomy" id="2072580"/>
    <lineage>
        <taxon>Eukaryota</taxon>
        <taxon>Metazoa</taxon>
        <taxon>Ecdysozoa</taxon>
        <taxon>Tardigrada</taxon>
        <taxon>Eutardigrada</taxon>
        <taxon>Parachela</taxon>
        <taxon>Hypsibioidea</taxon>
        <taxon>Hypsibiidae</taxon>
        <taxon>Hypsibius</taxon>
    </lineage>
</organism>